<reference evidence="1" key="1">
    <citation type="submission" date="2009-06" db="EMBL/GenBank/DDBJ databases">
        <title>Complete sequence plasmid 1 of Ralstonia pickettii 12D.</title>
        <authorList>
            <consortium name="US DOE Joint Genome Institute"/>
            <person name="Lucas S."/>
            <person name="Copeland A."/>
            <person name="Lapidus A."/>
            <person name="Glavina del Rio T."/>
            <person name="Dalin E."/>
            <person name="Tice H."/>
            <person name="Bruce D."/>
            <person name="Goodwin L."/>
            <person name="Pitluck S."/>
            <person name="Sims D."/>
            <person name="Meincke L."/>
            <person name="Brettin T."/>
            <person name="Detter J.C."/>
            <person name="Han C."/>
            <person name="Larimer F."/>
            <person name="Land M."/>
            <person name="Hauser L."/>
            <person name="Kyrpides N."/>
            <person name="Ovchinnikova G."/>
            <person name="Marsh T."/>
            <person name="Richardson P."/>
        </authorList>
    </citation>
    <scope>NUCLEOTIDE SEQUENCE [LARGE SCALE GENOMIC DNA]</scope>
    <source>
        <plasmid evidence="1">12D</plasmid>
        <plasmid evidence="1">pRp12D01</plasmid>
    </source>
</reference>
<gene>
    <name evidence="1" type="ordered locus">Rpic12D_4826</name>
</gene>
<accession>C6BPD7</accession>
<dbReference type="HOGENOM" id="CLU_2131435_0_0_4"/>
<keyword evidence="1" id="KW-0614">Plasmid</keyword>
<protein>
    <submittedName>
        <fullName evidence="1">Uncharacterized protein</fullName>
    </submittedName>
</protein>
<name>C6BPD7_RALP1</name>
<dbReference type="EMBL" id="CP001646">
    <property type="protein sequence ID" value="ACS66061.1"/>
    <property type="molecule type" value="Genomic_DNA"/>
</dbReference>
<evidence type="ECO:0000313" key="1">
    <source>
        <dbReference type="EMBL" id="ACS66061.1"/>
    </source>
</evidence>
<dbReference type="KEGG" id="rpf:Rpic12D_4826"/>
<sequence>MTSVFTVTEQAQRPARMDGTCFYCKQPIGSAHRSDCVLIVKSVRVRLTVEYEVLVPADSTPEMVEFHRNRSSWCANNTIEELQALANNPNGCLCDHAKFEFVAEAGEPTLREN</sequence>
<geneLocation type="plasmid" evidence="1">
    <name>pRp12D01</name>
</geneLocation>
<dbReference type="AlphaFoldDB" id="C6BPD7"/>
<proteinExistence type="predicted"/>
<organism evidence="1">
    <name type="scientific">Ralstonia pickettii (strain 12D)</name>
    <dbReference type="NCBI Taxonomy" id="428406"/>
    <lineage>
        <taxon>Bacteria</taxon>
        <taxon>Pseudomonadati</taxon>
        <taxon>Pseudomonadota</taxon>
        <taxon>Betaproteobacteria</taxon>
        <taxon>Burkholderiales</taxon>
        <taxon>Burkholderiaceae</taxon>
        <taxon>Ralstonia</taxon>
    </lineage>
</organism>